<evidence type="ECO:0000313" key="3">
    <source>
        <dbReference type="Proteomes" id="UP000258309"/>
    </source>
</evidence>
<dbReference type="AlphaFoldDB" id="A0A3E2HMI7"/>
<evidence type="ECO:0000256" key="1">
    <source>
        <dbReference type="SAM" id="MobiDB-lite"/>
    </source>
</evidence>
<sequence length="217" mass="22955">MLVGHNNAAKIIAQDSHKYRRNDQAKIRQSKHEPLAGLHGVVDIVIARNGTPRAAYAEDDGKVGQARAAIVDACLEVQARRGREILGRLTPQDTNQDKGDEPGISLVVMDDGIAKEGDHKGDDHNDDDPDHEGQAAARHGTQHLASDDAGDGGIANVDDNVEDTTQLGSPDAHGVASDGDLAQAGGRAKRSRKGRSRRSDDGSEDGKDDGNVDGEPK</sequence>
<feature type="compositionally biased region" description="Basic and acidic residues" evidence="1">
    <location>
        <begin position="197"/>
        <end position="217"/>
    </location>
</feature>
<protein>
    <submittedName>
        <fullName evidence="2">Uncharacterized protein</fullName>
    </submittedName>
</protein>
<dbReference type="Proteomes" id="UP000258309">
    <property type="component" value="Unassembled WGS sequence"/>
</dbReference>
<gene>
    <name evidence="2" type="ORF">B7463_g1912</name>
</gene>
<dbReference type="EMBL" id="NCSJ02000021">
    <property type="protein sequence ID" value="RFU34402.1"/>
    <property type="molecule type" value="Genomic_DNA"/>
</dbReference>
<feature type="non-terminal residue" evidence="2">
    <location>
        <position position="217"/>
    </location>
</feature>
<organism evidence="2 3">
    <name type="scientific">Scytalidium lignicola</name>
    <name type="common">Hyphomycete</name>
    <dbReference type="NCBI Taxonomy" id="5539"/>
    <lineage>
        <taxon>Eukaryota</taxon>
        <taxon>Fungi</taxon>
        <taxon>Dikarya</taxon>
        <taxon>Ascomycota</taxon>
        <taxon>Pezizomycotina</taxon>
        <taxon>Leotiomycetes</taxon>
        <taxon>Leotiomycetes incertae sedis</taxon>
        <taxon>Scytalidium</taxon>
    </lineage>
</organism>
<evidence type="ECO:0000313" key="2">
    <source>
        <dbReference type="EMBL" id="RFU34402.1"/>
    </source>
</evidence>
<proteinExistence type="predicted"/>
<feature type="compositionally biased region" description="Basic and acidic residues" evidence="1">
    <location>
        <begin position="114"/>
        <end position="123"/>
    </location>
</feature>
<accession>A0A3E2HMI7</accession>
<feature type="non-terminal residue" evidence="2">
    <location>
        <position position="1"/>
    </location>
</feature>
<name>A0A3E2HMI7_SCYLI</name>
<reference evidence="2 3" key="1">
    <citation type="submission" date="2018-05" db="EMBL/GenBank/DDBJ databases">
        <title>Draft genome sequence of Scytalidium lignicola DSM 105466, a ubiquitous saprotrophic fungus.</title>
        <authorList>
            <person name="Buettner E."/>
            <person name="Gebauer A.M."/>
            <person name="Hofrichter M."/>
            <person name="Liers C."/>
            <person name="Kellner H."/>
        </authorList>
    </citation>
    <scope>NUCLEOTIDE SEQUENCE [LARGE SCALE GENOMIC DNA]</scope>
    <source>
        <strain evidence="2 3">DSM 105466</strain>
    </source>
</reference>
<feature type="region of interest" description="Disordered" evidence="1">
    <location>
        <begin position="114"/>
        <end position="217"/>
    </location>
</feature>
<keyword evidence="3" id="KW-1185">Reference proteome</keyword>
<comment type="caution">
    <text evidence="2">The sequence shown here is derived from an EMBL/GenBank/DDBJ whole genome shotgun (WGS) entry which is preliminary data.</text>
</comment>
<feature type="compositionally biased region" description="Basic residues" evidence="1">
    <location>
        <begin position="187"/>
        <end position="196"/>
    </location>
</feature>